<proteinExistence type="predicted"/>
<reference evidence="1" key="2">
    <citation type="journal article" date="2015" name="Fish Shellfish Immunol.">
        <title>Early steps in the European eel (Anguilla anguilla)-Vibrio vulnificus interaction in the gills: Role of the RtxA13 toxin.</title>
        <authorList>
            <person name="Callol A."/>
            <person name="Pajuelo D."/>
            <person name="Ebbesson L."/>
            <person name="Teles M."/>
            <person name="MacKenzie S."/>
            <person name="Amaro C."/>
        </authorList>
    </citation>
    <scope>NUCLEOTIDE SEQUENCE</scope>
</reference>
<dbReference type="AlphaFoldDB" id="A0A0E9XLI5"/>
<sequence>MWLRLHSSHDILKLFFTKGTFPHLFIWIQINK</sequence>
<dbReference type="EMBL" id="GBXM01006014">
    <property type="protein sequence ID" value="JAI02564.1"/>
    <property type="molecule type" value="Transcribed_RNA"/>
</dbReference>
<organism evidence="1">
    <name type="scientific">Anguilla anguilla</name>
    <name type="common">European freshwater eel</name>
    <name type="synonym">Muraena anguilla</name>
    <dbReference type="NCBI Taxonomy" id="7936"/>
    <lineage>
        <taxon>Eukaryota</taxon>
        <taxon>Metazoa</taxon>
        <taxon>Chordata</taxon>
        <taxon>Craniata</taxon>
        <taxon>Vertebrata</taxon>
        <taxon>Euteleostomi</taxon>
        <taxon>Actinopterygii</taxon>
        <taxon>Neopterygii</taxon>
        <taxon>Teleostei</taxon>
        <taxon>Anguilliformes</taxon>
        <taxon>Anguillidae</taxon>
        <taxon>Anguilla</taxon>
    </lineage>
</organism>
<evidence type="ECO:0000313" key="1">
    <source>
        <dbReference type="EMBL" id="JAI02564.1"/>
    </source>
</evidence>
<accession>A0A0E9XLI5</accession>
<name>A0A0E9XLI5_ANGAN</name>
<protein>
    <submittedName>
        <fullName evidence="1">Uncharacterized protein</fullName>
    </submittedName>
</protein>
<reference evidence="1" key="1">
    <citation type="submission" date="2014-11" db="EMBL/GenBank/DDBJ databases">
        <authorList>
            <person name="Amaro Gonzalez C."/>
        </authorList>
    </citation>
    <scope>NUCLEOTIDE SEQUENCE</scope>
</reference>